<name>A0ABP8IB69_9GAMM</name>
<dbReference type="NCBIfam" id="TIGR01509">
    <property type="entry name" value="HAD-SF-IA-v3"/>
    <property type="match status" value="1"/>
</dbReference>
<dbReference type="NCBIfam" id="TIGR01549">
    <property type="entry name" value="HAD-SF-IA-v1"/>
    <property type="match status" value="1"/>
</dbReference>
<dbReference type="Proteomes" id="UP001501011">
    <property type="component" value="Unassembled WGS sequence"/>
</dbReference>
<comment type="caution">
    <text evidence="1">The sequence shown here is derived from an EMBL/GenBank/DDBJ whole genome shotgun (WGS) entry which is preliminary data.</text>
</comment>
<organism evidence="1 2">
    <name type="scientific">Kangiella marina</name>
    <dbReference type="NCBI Taxonomy" id="1079178"/>
    <lineage>
        <taxon>Bacteria</taxon>
        <taxon>Pseudomonadati</taxon>
        <taxon>Pseudomonadota</taxon>
        <taxon>Gammaproteobacteria</taxon>
        <taxon>Kangiellales</taxon>
        <taxon>Kangiellaceae</taxon>
        <taxon>Kangiella</taxon>
    </lineage>
</organism>
<dbReference type="SUPFAM" id="SSF56784">
    <property type="entry name" value="HAD-like"/>
    <property type="match status" value="1"/>
</dbReference>
<dbReference type="Gene3D" id="3.40.50.1000">
    <property type="entry name" value="HAD superfamily/HAD-like"/>
    <property type="match status" value="1"/>
</dbReference>
<dbReference type="InterPro" id="IPR006549">
    <property type="entry name" value="HAD-SF_hydro_IIIA"/>
</dbReference>
<evidence type="ECO:0000313" key="1">
    <source>
        <dbReference type="EMBL" id="GAA4355058.1"/>
    </source>
</evidence>
<sequence>MIKTMPKAMPKVIVTLKTPLIVFDWDGTLMDSTGRIVSAMQTTARNLKLPVPSDDEVRAIIGLSLSNCYRQLFPEVEDHDWITEEYRYQYVDGDKTPSPVFEGVEAVLAKLKDDGYYLSVATGKARDGLDRVLNESKLKHFFDFTIASDESNSKPDPAMLHTLMKHFDVKPEQTIMVGDTSHDLKMAQNAGALGVGVTYGAHRVDILRQHAPLAIINDIRELIAQQ</sequence>
<dbReference type="PANTHER" id="PTHR43434:SF24">
    <property type="entry name" value="HYDROLASE-RELATED"/>
    <property type="match status" value="1"/>
</dbReference>
<dbReference type="NCBIfam" id="TIGR01662">
    <property type="entry name" value="HAD-SF-IIIA"/>
    <property type="match status" value="1"/>
</dbReference>
<dbReference type="SFLD" id="SFLDG01135">
    <property type="entry name" value="C1.5.6:_HAD__Beta-PGM__Phospha"/>
    <property type="match status" value="1"/>
</dbReference>
<dbReference type="Pfam" id="PF13419">
    <property type="entry name" value="HAD_2"/>
    <property type="match status" value="1"/>
</dbReference>
<dbReference type="InterPro" id="IPR006439">
    <property type="entry name" value="HAD-SF_hydro_IA"/>
</dbReference>
<gene>
    <name evidence="1" type="ORF">GCM10023151_01740</name>
</gene>
<dbReference type="Gene3D" id="1.10.150.240">
    <property type="entry name" value="Putative phosphatase, domain 2"/>
    <property type="match status" value="1"/>
</dbReference>
<dbReference type="InterPro" id="IPR023214">
    <property type="entry name" value="HAD_sf"/>
</dbReference>
<dbReference type="GO" id="GO:0016787">
    <property type="term" value="F:hydrolase activity"/>
    <property type="evidence" value="ECO:0007669"/>
    <property type="project" value="UniProtKB-KW"/>
</dbReference>
<dbReference type="RefSeq" id="WP_345291316.1">
    <property type="nucleotide sequence ID" value="NZ_BAABFV010000001.1"/>
</dbReference>
<dbReference type="SFLD" id="SFLDG01129">
    <property type="entry name" value="C1.5:_HAD__Beta-PGM__Phosphata"/>
    <property type="match status" value="1"/>
</dbReference>
<dbReference type="PANTHER" id="PTHR43434">
    <property type="entry name" value="PHOSPHOGLYCOLATE PHOSPHATASE"/>
    <property type="match status" value="1"/>
</dbReference>
<dbReference type="EMBL" id="BAABFV010000001">
    <property type="protein sequence ID" value="GAA4355058.1"/>
    <property type="molecule type" value="Genomic_DNA"/>
</dbReference>
<reference evidence="2" key="1">
    <citation type="journal article" date="2019" name="Int. J. Syst. Evol. Microbiol.">
        <title>The Global Catalogue of Microorganisms (GCM) 10K type strain sequencing project: providing services to taxonomists for standard genome sequencing and annotation.</title>
        <authorList>
            <consortium name="The Broad Institute Genomics Platform"/>
            <consortium name="The Broad Institute Genome Sequencing Center for Infectious Disease"/>
            <person name="Wu L."/>
            <person name="Ma J."/>
        </authorList>
    </citation>
    <scope>NUCLEOTIDE SEQUENCE [LARGE SCALE GENOMIC DNA]</scope>
    <source>
        <strain evidence="2">JCM 17728</strain>
    </source>
</reference>
<accession>A0ABP8IB69</accession>
<dbReference type="SFLD" id="SFLDS00003">
    <property type="entry name" value="Haloacid_Dehalogenase"/>
    <property type="match status" value="1"/>
</dbReference>
<dbReference type="InterPro" id="IPR023198">
    <property type="entry name" value="PGP-like_dom2"/>
</dbReference>
<dbReference type="InterPro" id="IPR036412">
    <property type="entry name" value="HAD-like_sf"/>
</dbReference>
<proteinExistence type="predicted"/>
<protein>
    <submittedName>
        <fullName evidence="1">HAD-IA family hydrolase</fullName>
    </submittedName>
</protein>
<evidence type="ECO:0000313" key="2">
    <source>
        <dbReference type="Proteomes" id="UP001501011"/>
    </source>
</evidence>
<keyword evidence="1" id="KW-0378">Hydrolase</keyword>
<dbReference type="InterPro" id="IPR050155">
    <property type="entry name" value="HAD-like_hydrolase_sf"/>
</dbReference>
<dbReference type="InterPro" id="IPR041492">
    <property type="entry name" value="HAD_2"/>
</dbReference>
<keyword evidence="2" id="KW-1185">Reference proteome</keyword>